<evidence type="ECO:0000313" key="6">
    <source>
        <dbReference type="EMBL" id="KAF7996982.1"/>
    </source>
</evidence>
<dbReference type="SUPFAM" id="SSF117289">
    <property type="entry name" value="Nucleoporin domain"/>
    <property type="match status" value="1"/>
</dbReference>
<feature type="region of interest" description="Disordered" evidence="4">
    <location>
        <begin position="456"/>
        <end position="537"/>
    </location>
</feature>
<keyword evidence="2" id="KW-0813">Transport</keyword>
<evidence type="ECO:0000256" key="4">
    <source>
        <dbReference type="SAM" id="MobiDB-lite"/>
    </source>
</evidence>
<reference evidence="6 7" key="1">
    <citation type="submission" date="2020-08" db="EMBL/GenBank/DDBJ databases">
        <title>Aphidius gifuensis genome sequencing and assembly.</title>
        <authorList>
            <person name="Du Z."/>
        </authorList>
    </citation>
    <scope>NUCLEOTIDE SEQUENCE [LARGE SCALE GENOMIC DNA]</scope>
    <source>
        <strain evidence="6">YNYX2018</strain>
        <tissue evidence="6">Adults</tissue>
    </source>
</reference>
<comment type="caution">
    <text evidence="6">The sequence shown here is derived from an EMBL/GenBank/DDBJ whole genome shotgun (WGS) entry which is preliminary data.</text>
</comment>
<feature type="domain" description="Nucleoporin Nup159/Nup146 N-terminal" evidence="5">
    <location>
        <begin position="64"/>
        <end position="373"/>
    </location>
</feature>
<evidence type="ECO:0000259" key="5">
    <source>
        <dbReference type="Pfam" id="PF16755"/>
    </source>
</evidence>
<evidence type="ECO:0000313" key="7">
    <source>
        <dbReference type="Proteomes" id="UP000639338"/>
    </source>
</evidence>
<comment type="subcellular location">
    <subcellularLocation>
        <location evidence="1">Nucleus</location>
    </subcellularLocation>
</comment>
<protein>
    <recommendedName>
        <fullName evidence="5">Nucleoporin Nup159/Nup146 N-terminal domain-containing protein</fullName>
    </recommendedName>
</protein>
<evidence type="ECO:0000256" key="1">
    <source>
        <dbReference type="ARBA" id="ARBA00004123"/>
    </source>
</evidence>
<dbReference type="GO" id="GO:0005643">
    <property type="term" value="C:nuclear pore"/>
    <property type="evidence" value="ECO:0007669"/>
    <property type="project" value="TreeGrafter"/>
</dbReference>
<dbReference type="EMBL" id="JACMRX010000001">
    <property type="protein sequence ID" value="KAF7996982.1"/>
    <property type="molecule type" value="Genomic_DNA"/>
</dbReference>
<feature type="compositionally biased region" description="Polar residues" evidence="4">
    <location>
        <begin position="1556"/>
        <end position="1565"/>
    </location>
</feature>
<accession>A0A834Y560</accession>
<dbReference type="Gene3D" id="2.130.10.10">
    <property type="entry name" value="YVTN repeat-like/Quinoprotein amine dehydrogenase"/>
    <property type="match status" value="1"/>
</dbReference>
<feature type="region of interest" description="Disordered" evidence="4">
    <location>
        <begin position="958"/>
        <end position="981"/>
    </location>
</feature>
<dbReference type="InterPro" id="IPR026054">
    <property type="entry name" value="Nucleoporin"/>
</dbReference>
<dbReference type="Proteomes" id="UP000639338">
    <property type="component" value="Unassembled WGS sequence"/>
</dbReference>
<evidence type="ECO:0000256" key="3">
    <source>
        <dbReference type="ARBA" id="ARBA00023242"/>
    </source>
</evidence>
<feature type="region of interest" description="Disordered" evidence="4">
    <location>
        <begin position="1539"/>
        <end position="1565"/>
    </location>
</feature>
<dbReference type="GO" id="GO:0006606">
    <property type="term" value="P:protein import into nucleus"/>
    <property type="evidence" value="ECO:0007669"/>
    <property type="project" value="TreeGrafter"/>
</dbReference>
<dbReference type="PANTHER" id="PTHR23193:SF46">
    <property type="entry name" value="NUCLEAR PORE COMPLEX PROTEIN NUP214"/>
    <property type="match status" value="1"/>
</dbReference>
<sequence>MIKIAPNPVDYKEFQFKQSSLRNVSDNIQNIPFGCNLIASDDKRGLLYIGNNNKLMVVKCHDNGTNENWKHEHQLPQQIARISLSCDNTYIGVTFSRSTAQIFSASSITKNNLELLHEIQLSSFNQNVFGYDLRWNPVIPGMFCTIASDHCIGSFAIKVEQKAKVGVVAMENIQGIDAMCVAWSPKGKQLVVGCKNGSIVQLKPELKVARTITGPTPAIGEIVAIVWITNYQFCAAYANVNERQINVCIVDAPKGETKGIYTAYDDITYGMVEPGGDWYPRYYFEFVPEWNIIITASGNSSEIAILGSSDKGVTWVSWALQEGSVAQLPVRAIENFPVGLTIDKSSEILLPYNDDFLPHSMPILHILCTTGQLLGYHMVNLLPNTPSLCTPPSEPLTITPPPRMSILPTELSFSISAASTPRAKQNFDTEKPKTLPATNLFGQSQKPITTMPISIQQNQQVQQPQPTQQTRQTQQSLQSQYIQQFQQPQISTVPAPKNELKIPNPRMEKIETQPPPPPPSAPSIVKENPPAASKTLDKASVDKVCHRAFVEEYKNFEKELKTKIHNLSIQCGTEEEKKILTSQTAVIEAFLRELRETTNGLVSDVAYLNGLLYQSLAWIEEIKSRNSASPNENTRDRHDRSKIKELQRSYCHTQNLLVQAMKALDMEWIEYQSREKSKLKIPNLEFIYQSLKKHSEIIAHEKTEIENIIKKWNTLKRGNEVSSLNQSMTKLNLTKSPNLTDTRLTGEIGMIKARCQTIANNTKNFNNNKQNKLRSLMMQTKPKVIKVINPSPVQDRLEKALSSLATLSPLPPSSQQKTIKTLSSVSELSKINSTQVLNTNTNTNTNRINSTHTVKLTSKPVNISVQPTLSAAATSAQKSNVQNSLTSLENMVPKISTTVDSQTLNTGRSIASTITTLSPPFGNSPKPNQSMQFSVKNLSQSSCLPTIQTPTSTAFSKGLPISFGSSEPPKHQENFGSTVSKDINQKTDLTFGIKESGTSQNSSSNIFSSDNIFKTSLPPGMTISKVEVPAQSQPTSILATSLSSVIKETTTPTSKPTIFSFSSNSQPVATSKPIITKTETLPSFSFTPKSTGDTSVFSFASNSTPVSSSTNQSQSQTLNLTGLSMGLTDKSISQPQSTTMTTTTTTTTTIFGKTTVSSTPSVLPLQQTKTTAPLPSGISIEKNQTNIQSVSTGALASPVIPSPFGDGTSTANTPVSKPTNIFATATAAAATTTTTTTTTITTGALSSSIFGGISSNTPTTTSVTSPFGASTTTAVPATTNSSIFGGSPSFSQSTVSTPATTSTSTVFSSSSFSSMLNNSMSNITFGQPPTTTTTTNATTGSLIKDTPSNIFGGATQNNVATGSIFGSVPATPSTGIFGGALNTNAPQSSSIFGGSVSTPATNVNTPQSGSIFGSNTPSLAPSVFGTPSSVPTSSIFGGGSGNSFQKPATNVFGGAPAFGSAPVMQPLSPGSTSTFGGAPAFGSKPVFGSPVAFGASDNTFGGSTFGSSASFGSQPVLGGGSSMGSSTFEALAGQNNGGLSFGSLAQKSPEKPPQFSGGTSFSSWR</sequence>
<organism evidence="6 7">
    <name type="scientific">Aphidius gifuensis</name>
    <name type="common">Parasitoid wasp</name>
    <dbReference type="NCBI Taxonomy" id="684658"/>
    <lineage>
        <taxon>Eukaryota</taxon>
        <taxon>Metazoa</taxon>
        <taxon>Ecdysozoa</taxon>
        <taxon>Arthropoda</taxon>
        <taxon>Hexapoda</taxon>
        <taxon>Insecta</taxon>
        <taxon>Pterygota</taxon>
        <taxon>Neoptera</taxon>
        <taxon>Endopterygota</taxon>
        <taxon>Hymenoptera</taxon>
        <taxon>Apocrita</taxon>
        <taxon>Ichneumonoidea</taxon>
        <taxon>Braconidae</taxon>
        <taxon>Aphidiinae</taxon>
        <taxon>Aphidius</taxon>
    </lineage>
</organism>
<dbReference type="OrthoDB" id="248320at2759"/>
<keyword evidence="3" id="KW-0539">Nucleus</keyword>
<evidence type="ECO:0000256" key="2">
    <source>
        <dbReference type="ARBA" id="ARBA00022448"/>
    </source>
</evidence>
<dbReference type="PANTHER" id="PTHR23193">
    <property type="entry name" value="NUCLEAR PORE COMPLEX PROTEIN NUP"/>
    <property type="match status" value="1"/>
</dbReference>
<feature type="region of interest" description="Disordered" evidence="4">
    <location>
        <begin position="420"/>
        <end position="443"/>
    </location>
</feature>
<gene>
    <name evidence="6" type="ORF">HCN44_005259</name>
</gene>
<dbReference type="GO" id="GO:0017056">
    <property type="term" value="F:structural constituent of nuclear pore"/>
    <property type="evidence" value="ECO:0007669"/>
    <property type="project" value="TreeGrafter"/>
</dbReference>
<dbReference type="Pfam" id="PF16755">
    <property type="entry name" value="Beta-prop_NUP159_NUP214"/>
    <property type="match status" value="1"/>
</dbReference>
<dbReference type="InterPro" id="IPR015943">
    <property type="entry name" value="WD40/YVTN_repeat-like_dom_sf"/>
</dbReference>
<dbReference type="GO" id="GO:0008139">
    <property type="term" value="F:nuclear localization sequence binding"/>
    <property type="evidence" value="ECO:0007669"/>
    <property type="project" value="TreeGrafter"/>
</dbReference>
<keyword evidence="7" id="KW-1185">Reference proteome</keyword>
<proteinExistence type="predicted"/>
<name>A0A834Y560_APHGI</name>
<dbReference type="GO" id="GO:0006405">
    <property type="term" value="P:RNA export from nucleus"/>
    <property type="evidence" value="ECO:0007669"/>
    <property type="project" value="TreeGrafter"/>
</dbReference>
<feature type="compositionally biased region" description="Low complexity" evidence="4">
    <location>
        <begin position="456"/>
        <end position="492"/>
    </location>
</feature>
<dbReference type="InterPro" id="IPR039462">
    <property type="entry name" value="Nup159/Nup146_N"/>
</dbReference>